<dbReference type="RefSeq" id="WP_163967983.1">
    <property type="nucleotide sequence ID" value="NZ_JAAIVB010000078.1"/>
</dbReference>
<keyword evidence="1" id="KW-0472">Membrane</keyword>
<dbReference type="Proteomes" id="UP000482155">
    <property type="component" value="Unassembled WGS sequence"/>
</dbReference>
<name>A0A6B3SYV2_9BURK</name>
<protein>
    <recommendedName>
        <fullName evidence="4">M50 family peptidase</fullName>
    </recommendedName>
</protein>
<evidence type="ECO:0000313" key="2">
    <source>
        <dbReference type="EMBL" id="NEX64062.1"/>
    </source>
</evidence>
<keyword evidence="3" id="KW-1185">Reference proteome</keyword>
<gene>
    <name evidence="2" type="ORF">G3574_23510</name>
</gene>
<evidence type="ECO:0000313" key="3">
    <source>
        <dbReference type="Proteomes" id="UP000482155"/>
    </source>
</evidence>
<evidence type="ECO:0000256" key="1">
    <source>
        <dbReference type="SAM" id="Phobius"/>
    </source>
</evidence>
<keyword evidence="1" id="KW-0812">Transmembrane</keyword>
<dbReference type="EMBL" id="JAAIVB010000078">
    <property type="protein sequence ID" value="NEX64062.1"/>
    <property type="molecule type" value="Genomic_DNA"/>
</dbReference>
<proteinExistence type="predicted"/>
<feature type="transmembrane region" description="Helical" evidence="1">
    <location>
        <begin position="156"/>
        <end position="177"/>
    </location>
</feature>
<comment type="caution">
    <text evidence="2">The sequence shown here is derived from an EMBL/GenBank/DDBJ whole genome shotgun (WGS) entry which is preliminary data.</text>
</comment>
<reference evidence="2 3" key="1">
    <citation type="submission" date="2020-02" db="EMBL/GenBank/DDBJ databases">
        <authorList>
            <person name="Kim M.K."/>
        </authorList>
    </citation>
    <scope>NUCLEOTIDE SEQUENCE [LARGE SCALE GENOMIC DNA]</scope>
    <source>
        <strain evidence="2 3">17J57-3</strain>
    </source>
</reference>
<accession>A0A6B3SYV2</accession>
<feature type="transmembrane region" description="Helical" evidence="1">
    <location>
        <begin position="98"/>
        <end position="121"/>
    </location>
</feature>
<keyword evidence="1" id="KW-1133">Transmembrane helix</keyword>
<dbReference type="AlphaFoldDB" id="A0A6B3SYV2"/>
<organism evidence="2 3">
    <name type="scientific">Noviherbaspirillum galbum</name>
    <dbReference type="NCBI Taxonomy" id="2709383"/>
    <lineage>
        <taxon>Bacteria</taxon>
        <taxon>Pseudomonadati</taxon>
        <taxon>Pseudomonadota</taxon>
        <taxon>Betaproteobacteria</taxon>
        <taxon>Burkholderiales</taxon>
        <taxon>Oxalobacteraceae</taxon>
        <taxon>Noviherbaspirillum</taxon>
    </lineage>
</organism>
<feature type="transmembrane region" description="Helical" evidence="1">
    <location>
        <begin position="22"/>
        <end position="39"/>
    </location>
</feature>
<evidence type="ECO:0008006" key="4">
    <source>
        <dbReference type="Google" id="ProtNLM"/>
    </source>
</evidence>
<sequence>MLDTTRHLAPTLAHAALAHADLLLYLLPSALLAALLHALSRRHAFFLAWLLPGTFMHEMAHLLAAAVTNARPVSFSILPRRQGNAWILGTVGCANIRWYNGLFVGLAPMLVLALPVGVAVWRTRHGVAWEWDDAWIAALLAPQLVSWLPSSADWRLALHSWPISLAAAILLGMFFWMGGHA</sequence>